<feature type="compositionally biased region" description="Low complexity" evidence="1">
    <location>
        <begin position="137"/>
        <end position="150"/>
    </location>
</feature>
<feature type="region of interest" description="Disordered" evidence="1">
    <location>
        <begin position="44"/>
        <end position="275"/>
    </location>
</feature>
<keyword evidence="3" id="KW-1185">Reference proteome</keyword>
<dbReference type="Proteomes" id="UP000886520">
    <property type="component" value="Chromosome 22"/>
</dbReference>
<dbReference type="EMBL" id="JABFUD020000022">
    <property type="protein sequence ID" value="KAI5061870.1"/>
    <property type="molecule type" value="Genomic_DNA"/>
</dbReference>
<feature type="compositionally biased region" description="Gly residues" evidence="1">
    <location>
        <begin position="558"/>
        <end position="576"/>
    </location>
</feature>
<proteinExistence type="predicted"/>
<protein>
    <submittedName>
        <fullName evidence="2">Uncharacterized protein</fullName>
    </submittedName>
</protein>
<evidence type="ECO:0000256" key="1">
    <source>
        <dbReference type="SAM" id="MobiDB-lite"/>
    </source>
</evidence>
<feature type="compositionally biased region" description="Polar residues" evidence="1">
    <location>
        <begin position="217"/>
        <end position="229"/>
    </location>
</feature>
<name>A0A9D4Z5H3_ADICA</name>
<gene>
    <name evidence="2" type="ORF">GOP47_0022409</name>
</gene>
<feature type="region of interest" description="Disordered" evidence="1">
    <location>
        <begin position="491"/>
        <end position="630"/>
    </location>
</feature>
<evidence type="ECO:0000313" key="3">
    <source>
        <dbReference type="Proteomes" id="UP000886520"/>
    </source>
</evidence>
<reference evidence="2" key="1">
    <citation type="submission" date="2021-01" db="EMBL/GenBank/DDBJ databases">
        <title>Adiantum capillus-veneris genome.</title>
        <authorList>
            <person name="Fang Y."/>
            <person name="Liao Q."/>
        </authorList>
    </citation>
    <scope>NUCLEOTIDE SEQUENCE</scope>
    <source>
        <strain evidence="2">H3</strain>
        <tissue evidence="2">Leaf</tissue>
    </source>
</reference>
<accession>A0A9D4Z5H3</accession>
<comment type="caution">
    <text evidence="2">The sequence shown here is derived from an EMBL/GenBank/DDBJ whole genome shotgun (WGS) entry which is preliminary data.</text>
</comment>
<feature type="compositionally biased region" description="Acidic residues" evidence="1">
    <location>
        <begin position="504"/>
        <end position="532"/>
    </location>
</feature>
<evidence type="ECO:0000313" key="2">
    <source>
        <dbReference type="EMBL" id="KAI5061870.1"/>
    </source>
</evidence>
<sequence>MLFRSLWWSRLLLWEGKGPNNDDVPPLAVVEPEPCKPAVAVTKEGKKGALKAQQPEQGLKIATPQGQDAPLSTDVPREACQGAASKKAPKAPKAPKEIQRTKQGLKRATPLKIDAPLSADVPREPCQGVASKKAPKAPKIATPLKIAKPPGQDAPLSADVPREQGQGSVLKKAPKAPKEPCQDASMKKALAPKAPKEIQPKKQGLNLVKGSSPLKAQKSSQSKEVNGTAGTRPGAPKAPKAPKEDQQTKMVSKRKAKADVKEKEGTSVPEQQNVKRLKRMKEVEVRDPVERKLVVDEVKVKGHTGKGQLEKVPEVKIALKRDGVKNKAKKHVEMGQEDEGPADKALALVGSSKRPKLQVKRAKQSGASCTTSTTVTPSVEVINGGKLVRICRAEPPCASRNTLMEKRSRMIQHLKKVHGLDVFIPQRLGGRPRGSVNNDMPKSSIRDQFVANHMKTIDQREEAMKKEIKSHVEEGYESRLKLICFIAAPRSDEDKSSGGSSGGSDDESNQDGSGDDDLDYGSDGDADDDDGGSDTSGGGNDISGGSDINGANDDDGGGDTSGGGDDISGGSDISGGGDDDGGGDISGDGEDDGTDDDDDGGGSGKGDSENGAQDVSSDEDEAQEILSSPA</sequence>
<dbReference type="OrthoDB" id="1977264at2759"/>
<feature type="compositionally biased region" description="Acidic residues" evidence="1">
    <location>
        <begin position="577"/>
        <end position="600"/>
    </location>
</feature>
<organism evidence="2 3">
    <name type="scientific">Adiantum capillus-veneris</name>
    <name type="common">Maidenhair fern</name>
    <dbReference type="NCBI Taxonomy" id="13818"/>
    <lineage>
        <taxon>Eukaryota</taxon>
        <taxon>Viridiplantae</taxon>
        <taxon>Streptophyta</taxon>
        <taxon>Embryophyta</taxon>
        <taxon>Tracheophyta</taxon>
        <taxon>Polypodiopsida</taxon>
        <taxon>Polypodiidae</taxon>
        <taxon>Polypodiales</taxon>
        <taxon>Pteridineae</taxon>
        <taxon>Pteridaceae</taxon>
        <taxon>Vittarioideae</taxon>
        <taxon>Adiantum</taxon>
    </lineage>
</organism>
<dbReference type="AlphaFoldDB" id="A0A9D4Z5H3"/>